<proteinExistence type="predicted"/>
<dbReference type="CDD" id="cd01949">
    <property type="entry name" value="GGDEF"/>
    <property type="match status" value="1"/>
</dbReference>
<gene>
    <name evidence="3" type="ORF">JM93_03149</name>
</gene>
<dbReference type="NCBIfam" id="TIGR00254">
    <property type="entry name" value="GGDEF"/>
    <property type="match status" value="1"/>
</dbReference>
<dbReference type="RefSeq" id="WP_145345115.1">
    <property type="nucleotide sequence ID" value="NZ_SMLY01000057.1"/>
</dbReference>
<evidence type="ECO:0000313" key="4">
    <source>
        <dbReference type="Proteomes" id="UP000320593"/>
    </source>
</evidence>
<dbReference type="InterPro" id="IPR003018">
    <property type="entry name" value="GAF"/>
</dbReference>
<dbReference type="SUPFAM" id="SSF55781">
    <property type="entry name" value="GAF domain-like"/>
    <property type="match status" value="1"/>
</dbReference>
<dbReference type="PROSITE" id="PS50887">
    <property type="entry name" value="GGDEF"/>
    <property type="match status" value="1"/>
</dbReference>
<sequence>MADQLQPEFEAARLASLQSTDILEVDRDAELDCIAQILADIFDCPLAFVTIIDQDTQWLKGRFGLDVVCTSRDDSICNHALGSTEPLVINDTLEDPRVAENPYVTGAPFIRFYAGCPITLDGKHPIGTLCVEGPEPKQPTRAQLRQLRRLGSVVERLIKAFTVEHDSLSEAEQTRNELISARDENALMQHIEKISGIGVFTVNWATGETKWSDQVFKIHDLPVGKTPLLQEALQFFPEEERERIIPQMQRELADKGSTFIEADFVTALKRERRVRFTGELQTKTEADSDPMVIGVMQDITDQYQNERALWRAANIDPLSDLANRSWFNRRLTAELDRAGESHKNLALYLVDLDGFKLVNDSLGHQVGDDVIRIMSKRLKEKAGHNAFCARLAGDEFAIIRMFDSLGITLNEEIRALGDELVECLKEPLALAGESLYLGGSVGIARFPQDSERPDGLLKCADMALYKAKRSGRGMAMFYVDELKYIFGARRAAIDIVRASHSSKNIEAHYQPIVDMQTMEPIGAEALVRIRTADGSLLGPEDFWAAFDDPESARSIDQSVSDRVLVDMADWRSGGATPGIVSMNVSDYWFQTNDFADHTLRSLEEAKIVPSSMRLEVSETVLQNDDGQGIVRELRKLSEAGMSIALDDFGAGFASLTQLRDYPVDAIKIHRSFIRNLMTDQQHMLIVKALIDLANSLEIGVIATGVQARREADFLMQLGCHLGQGSLFGDAVPAKQLIAKADQLAFRAKAS</sequence>
<dbReference type="InterPro" id="IPR029787">
    <property type="entry name" value="Nucleotide_cyclase"/>
</dbReference>
<dbReference type="PROSITE" id="PS50883">
    <property type="entry name" value="EAL"/>
    <property type="match status" value="1"/>
</dbReference>
<dbReference type="Pfam" id="PF00990">
    <property type="entry name" value="GGDEF"/>
    <property type="match status" value="1"/>
</dbReference>
<dbReference type="Gene3D" id="3.30.70.270">
    <property type="match status" value="1"/>
</dbReference>
<evidence type="ECO:0000313" key="3">
    <source>
        <dbReference type="EMBL" id="TWI84813.1"/>
    </source>
</evidence>
<dbReference type="Pfam" id="PF01590">
    <property type="entry name" value="GAF"/>
    <property type="match status" value="1"/>
</dbReference>
<dbReference type="InterPro" id="IPR000160">
    <property type="entry name" value="GGDEF_dom"/>
</dbReference>
<dbReference type="SUPFAM" id="SSF141868">
    <property type="entry name" value="EAL domain-like"/>
    <property type="match status" value="1"/>
</dbReference>
<dbReference type="AlphaFoldDB" id="A0A562SUF5"/>
<dbReference type="Gene3D" id="3.30.450.40">
    <property type="match status" value="1"/>
</dbReference>
<dbReference type="InterPro" id="IPR052155">
    <property type="entry name" value="Biofilm_reg_signaling"/>
</dbReference>
<dbReference type="Pfam" id="PF00563">
    <property type="entry name" value="EAL"/>
    <property type="match status" value="1"/>
</dbReference>
<dbReference type="SUPFAM" id="SSF55785">
    <property type="entry name" value="PYP-like sensor domain (PAS domain)"/>
    <property type="match status" value="1"/>
</dbReference>
<dbReference type="InterPro" id="IPR035965">
    <property type="entry name" value="PAS-like_dom_sf"/>
</dbReference>
<feature type="domain" description="GGDEF" evidence="2">
    <location>
        <begin position="343"/>
        <end position="480"/>
    </location>
</feature>
<dbReference type="InterPro" id="IPR029016">
    <property type="entry name" value="GAF-like_dom_sf"/>
</dbReference>
<keyword evidence="4" id="KW-1185">Reference proteome</keyword>
<evidence type="ECO:0000259" key="1">
    <source>
        <dbReference type="PROSITE" id="PS50883"/>
    </source>
</evidence>
<dbReference type="InterPro" id="IPR035919">
    <property type="entry name" value="EAL_sf"/>
</dbReference>
<reference evidence="3 4" key="1">
    <citation type="submission" date="2019-07" db="EMBL/GenBank/DDBJ databases">
        <title>Genomic Encyclopedia of Archaeal and Bacterial Type Strains, Phase II (KMG-II): from individual species to whole genera.</title>
        <authorList>
            <person name="Goeker M."/>
        </authorList>
    </citation>
    <scope>NUCLEOTIDE SEQUENCE [LARGE SCALE GENOMIC DNA]</scope>
    <source>
        <strain evidence="3 4">ATCC BAA-252</strain>
    </source>
</reference>
<dbReference type="InterPro" id="IPR043128">
    <property type="entry name" value="Rev_trsase/Diguanyl_cyclase"/>
</dbReference>
<dbReference type="Gene3D" id="3.20.20.450">
    <property type="entry name" value="EAL domain"/>
    <property type="match status" value="1"/>
</dbReference>
<dbReference type="SMART" id="SM00065">
    <property type="entry name" value="GAF"/>
    <property type="match status" value="1"/>
</dbReference>
<dbReference type="InterPro" id="IPR001633">
    <property type="entry name" value="EAL_dom"/>
</dbReference>
<dbReference type="SMART" id="SM00052">
    <property type="entry name" value="EAL"/>
    <property type="match status" value="1"/>
</dbReference>
<name>A0A562SUF5_9HYPH</name>
<dbReference type="EMBL" id="VLLF01000007">
    <property type="protein sequence ID" value="TWI84813.1"/>
    <property type="molecule type" value="Genomic_DNA"/>
</dbReference>
<dbReference type="Gene3D" id="3.30.450.20">
    <property type="entry name" value="PAS domain"/>
    <property type="match status" value="1"/>
</dbReference>
<dbReference type="Proteomes" id="UP000320593">
    <property type="component" value="Unassembled WGS sequence"/>
</dbReference>
<dbReference type="SUPFAM" id="SSF55073">
    <property type="entry name" value="Nucleotide cyclase"/>
    <property type="match status" value="1"/>
</dbReference>
<evidence type="ECO:0000259" key="2">
    <source>
        <dbReference type="PROSITE" id="PS50887"/>
    </source>
</evidence>
<comment type="caution">
    <text evidence="3">The sequence shown here is derived from an EMBL/GenBank/DDBJ whole genome shotgun (WGS) entry which is preliminary data.</text>
</comment>
<feature type="domain" description="EAL" evidence="1">
    <location>
        <begin position="488"/>
        <end position="744"/>
    </location>
</feature>
<accession>A0A562SUF5</accession>
<protein>
    <submittedName>
        <fullName evidence="3">Diguanylate cyclase (GGDEF)-like protein</fullName>
    </submittedName>
</protein>
<dbReference type="PANTHER" id="PTHR44757:SF2">
    <property type="entry name" value="BIOFILM ARCHITECTURE MAINTENANCE PROTEIN MBAA"/>
    <property type="match status" value="1"/>
</dbReference>
<dbReference type="SMART" id="SM00267">
    <property type="entry name" value="GGDEF"/>
    <property type="match status" value="1"/>
</dbReference>
<dbReference type="OrthoDB" id="9814202at2"/>
<dbReference type="CDD" id="cd01948">
    <property type="entry name" value="EAL"/>
    <property type="match status" value="1"/>
</dbReference>
<dbReference type="PANTHER" id="PTHR44757">
    <property type="entry name" value="DIGUANYLATE CYCLASE DGCP"/>
    <property type="match status" value="1"/>
</dbReference>
<organism evidence="3 4">
    <name type="scientific">Roseibium hamelinense</name>
    <dbReference type="NCBI Taxonomy" id="150831"/>
    <lineage>
        <taxon>Bacteria</taxon>
        <taxon>Pseudomonadati</taxon>
        <taxon>Pseudomonadota</taxon>
        <taxon>Alphaproteobacteria</taxon>
        <taxon>Hyphomicrobiales</taxon>
        <taxon>Stappiaceae</taxon>
        <taxon>Roseibium</taxon>
    </lineage>
</organism>